<evidence type="ECO:0000313" key="8">
    <source>
        <dbReference type="Proteomes" id="UP001174691"/>
    </source>
</evidence>
<feature type="domain" description="Chitin-binding type-1" evidence="6">
    <location>
        <begin position="311"/>
        <end position="357"/>
    </location>
</feature>
<feature type="disulfide bond" evidence="3">
    <location>
        <begin position="69"/>
        <end position="81"/>
    </location>
</feature>
<evidence type="ECO:0000313" key="7">
    <source>
        <dbReference type="EMBL" id="KAJ9161580.1"/>
    </source>
</evidence>
<dbReference type="Gene3D" id="3.30.60.10">
    <property type="entry name" value="Endochitinase-like"/>
    <property type="match status" value="3"/>
</dbReference>
<feature type="compositionally biased region" description="Low complexity" evidence="4">
    <location>
        <begin position="109"/>
        <end position="134"/>
    </location>
</feature>
<feature type="region of interest" description="Disordered" evidence="4">
    <location>
        <begin position="107"/>
        <end position="165"/>
    </location>
</feature>
<dbReference type="SUPFAM" id="SSF57016">
    <property type="entry name" value="Plant lectins/antimicrobial peptides"/>
    <property type="match status" value="3"/>
</dbReference>
<evidence type="ECO:0000256" key="1">
    <source>
        <dbReference type="ARBA" id="ARBA00022669"/>
    </source>
</evidence>
<dbReference type="InterPro" id="IPR018371">
    <property type="entry name" value="Chitin-binding_1_CS"/>
</dbReference>
<feature type="disulfide bond" evidence="3">
    <location>
        <begin position="74"/>
        <end position="88"/>
    </location>
</feature>
<feature type="signal peptide" evidence="5">
    <location>
        <begin position="1"/>
        <end position="22"/>
    </location>
</feature>
<evidence type="ECO:0000256" key="2">
    <source>
        <dbReference type="ARBA" id="ARBA00023157"/>
    </source>
</evidence>
<dbReference type="GO" id="GO:0008061">
    <property type="term" value="F:chitin binding"/>
    <property type="evidence" value="ECO:0007669"/>
    <property type="project" value="UniProtKB-UniRule"/>
</dbReference>
<comment type="caution">
    <text evidence="7">The sequence shown here is derived from an EMBL/GenBank/DDBJ whole genome shotgun (WGS) entry which is preliminary data.</text>
</comment>
<accession>A0AA38RYG5</accession>
<dbReference type="InterPro" id="IPR036861">
    <property type="entry name" value="Endochitinase-like_sf"/>
</dbReference>
<keyword evidence="2 3" id="KW-1015">Disulfide bond</keyword>
<dbReference type="EMBL" id="JANBVN010000021">
    <property type="protein sequence ID" value="KAJ9161580.1"/>
    <property type="molecule type" value="Genomic_DNA"/>
</dbReference>
<feature type="region of interest" description="Disordered" evidence="4">
    <location>
        <begin position="271"/>
        <end position="301"/>
    </location>
</feature>
<evidence type="ECO:0000256" key="5">
    <source>
        <dbReference type="SAM" id="SignalP"/>
    </source>
</evidence>
<keyword evidence="1 3" id="KW-0147">Chitin-binding</keyword>
<evidence type="ECO:0000256" key="4">
    <source>
        <dbReference type="SAM" id="MobiDB-lite"/>
    </source>
</evidence>
<feature type="disulfide bond" evidence="3">
    <location>
        <begin position="189"/>
        <end position="203"/>
    </location>
</feature>
<dbReference type="Pfam" id="PF00187">
    <property type="entry name" value="Chitin_bind_1"/>
    <property type="match status" value="1"/>
</dbReference>
<dbReference type="Proteomes" id="UP001174691">
    <property type="component" value="Unassembled WGS sequence"/>
</dbReference>
<feature type="domain" description="Chitin-binding type-1" evidence="6">
    <location>
        <begin position="57"/>
        <end position="103"/>
    </location>
</feature>
<evidence type="ECO:0000256" key="3">
    <source>
        <dbReference type="PROSITE-ProRule" id="PRU00261"/>
    </source>
</evidence>
<keyword evidence="5" id="KW-0732">Signal</keyword>
<dbReference type="SMART" id="SM00270">
    <property type="entry name" value="ChtBD1"/>
    <property type="match status" value="3"/>
</dbReference>
<feature type="domain" description="Chitin-binding type-1" evidence="6">
    <location>
        <begin position="172"/>
        <end position="216"/>
    </location>
</feature>
<evidence type="ECO:0000259" key="6">
    <source>
        <dbReference type="PROSITE" id="PS50941"/>
    </source>
</evidence>
<proteinExistence type="predicted"/>
<feature type="compositionally biased region" description="Low complexity" evidence="4">
    <location>
        <begin position="142"/>
        <end position="162"/>
    </location>
</feature>
<feature type="disulfide bond" evidence="3">
    <location>
        <begin position="175"/>
        <end position="190"/>
    </location>
</feature>
<name>A0AA38RYG5_9PEZI</name>
<reference evidence="7" key="1">
    <citation type="submission" date="2022-07" db="EMBL/GenBank/DDBJ databases">
        <title>Fungi with potential for degradation of polypropylene.</title>
        <authorList>
            <person name="Gostincar C."/>
        </authorList>
    </citation>
    <scope>NUCLEOTIDE SEQUENCE</scope>
    <source>
        <strain evidence="7">EXF-13287</strain>
    </source>
</reference>
<dbReference type="CDD" id="cd00035">
    <property type="entry name" value="ChtBD1"/>
    <property type="match status" value="1"/>
</dbReference>
<comment type="caution">
    <text evidence="3">Lacks conserved residue(s) required for the propagation of feature annotation.</text>
</comment>
<feature type="disulfide bond" evidence="3">
    <location>
        <begin position="328"/>
        <end position="342"/>
    </location>
</feature>
<dbReference type="PROSITE" id="PS50941">
    <property type="entry name" value="CHIT_BIND_I_2"/>
    <property type="match status" value="3"/>
</dbReference>
<gene>
    <name evidence="7" type="ORF">NKR19_g2154</name>
</gene>
<dbReference type="PANTHER" id="PTHR47849:SF8">
    <property type="entry name" value="LECTIN"/>
    <property type="match status" value="1"/>
</dbReference>
<feature type="disulfide bond" evidence="3">
    <location>
        <begin position="314"/>
        <end position="329"/>
    </location>
</feature>
<keyword evidence="8" id="KW-1185">Reference proteome</keyword>
<dbReference type="PROSITE" id="PS00026">
    <property type="entry name" value="CHIT_BIND_I_1"/>
    <property type="match status" value="1"/>
</dbReference>
<feature type="chain" id="PRO_5041239278" description="Chitin-binding type-1 domain-containing protein" evidence="5">
    <location>
        <begin position="23"/>
        <end position="358"/>
    </location>
</feature>
<organism evidence="7 8">
    <name type="scientific">Coniochaeta hoffmannii</name>
    <dbReference type="NCBI Taxonomy" id="91930"/>
    <lineage>
        <taxon>Eukaryota</taxon>
        <taxon>Fungi</taxon>
        <taxon>Dikarya</taxon>
        <taxon>Ascomycota</taxon>
        <taxon>Pezizomycotina</taxon>
        <taxon>Sordariomycetes</taxon>
        <taxon>Sordariomycetidae</taxon>
        <taxon>Coniochaetales</taxon>
        <taxon>Coniochaetaceae</taxon>
        <taxon>Coniochaeta</taxon>
    </lineage>
</organism>
<sequence length="358" mass="35625">MKWTYTGLAALLQLGLSGISLAAFDSSGIGSLEDLLAARAEPANVELSAPLERRQAGGRCGPDGGNAICSGNLCCSAFGYCGDGDQYCPQIVGCQAQFGWCEGEPLPSPTSTAAPTSSTTTRSSTSTPTSTSISTPPPVTTPPTSSSTSASTTPPATSTSPPVTGPLQISQNGMCGNGTTCAGSRFGRCCSQFYYCGSEDSFCGGGCQSQFGSCGVAGGVVSTVTVTSIVTSSITISLGSGTVPAVTVTQTVTSIISSVVTTTIVGTTVGPTSSSTPVITPTPTTTTSRTTTSSVSTPSVSIPAGLRSSTDGTCGNGVTCLGSSGGQCCSQWGYCGDDRQFCVPLLGCQPEFGRCDAA</sequence>
<dbReference type="PANTHER" id="PTHR47849">
    <property type="entry name" value="CHITIN-BINDING LECTIN 1"/>
    <property type="match status" value="1"/>
</dbReference>
<dbReference type="InterPro" id="IPR001002">
    <property type="entry name" value="Chitin-bd_1"/>
</dbReference>
<protein>
    <recommendedName>
        <fullName evidence="6">Chitin-binding type-1 domain-containing protein</fullName>
    </recommendedName>
</protein>
<feature type="disulfide bond" evidence="3">
    <location>
        <begin position="60"/>
        <end position="75"/>
    </location>
</feature>
<dbReference type="AlphaFoldDB" id="A0AA38RYG5"/>